<evidence type="ECO:0000256" key="2">
    <source>
        <dbReference type="ARBA" id="ARBA00004487"/>
    </source>
</evidence>
<dbReference type="Proteomes" id="UP000278807">
    <property type="component" value="Unassembled WGS sequence"/>
</dbReference>
<dbReference type="EMBL" id="UZAE01002138">
    <property type="protein sequence ID" value="VDN99442.1"/>
    <property type="molecule type" value="Genomic_DNA"/>
</dbReference>
<dbReference type="AlphaFoldDB" id="A0A0R3T946"/>
<keyword evidence="5" id="KW-0472">Membrane</keyword>
<evidence type="ECO:0000313" key="10">
    <source>
        <dbReference type="Proteomes" id="UP000278807"/>
    </source>
</evidence>
<reference evidence="11" key="1">
    <citation type="submission" date="2017-02" db="UniProtKB">
        <authorList>
            <consortium name="WormBaseParasite"/>
        </authorList>
    </citation>
    <scope>IDENTIFICATION</scope>
</reference>
<keyword evidence="4" id="KW-0597">Phosphoprotein</keyword>
<evidence type="ECO:0000259" key="7">
    <source>
        <dbReference type="Pfam" id="PF02214"/>
    </source>
</evidence>
<evidence type="ECO:0000259" key="8">
    <source>
        <dbReference type="Pfam" id="PF23110"/>
    </source>
</evidence>
<keyword evidence="6" id="KW-0966">Cell projection</keyword>
<comment type="subcellular location">
    <subcellularLocation>
        <location evidence="1">Cell membrane</location>
    </subcellularLocation>
    <subcellularLocation>
        <location evidence="2">Cell projection</location>
        <location evidence="2">Neuron projection</location>
    </subcellularLocation>
</comment>
<dbReference type="GO" id="GO:0051260">
    <property type="term" value="P:protein homooligomerization"/>
    <property type="evidence" value="ECO:0007669"/>
    <property type="project" value="InterPro"/>
</dbReference>
<evidence type="ECO:0000256" key="3">
    <source>
        <dbReference type="ARBA" id="ARBA00022475"/>
    </source>
</evidence>
<evidence type="ECO:0000313" key="11">
    <source>
        <dbReference type="WBParaSite" id="HNAJ_0000358501-mRNA-1"/>
    </source>
</evidence>
<dbReference type="GO" id="GO:0005886">
    <property type="term" value="C:plasma membrane"/>
    <property type="evidence" value="ECO:0007669"/>
    <property type="project" value="UniProtKB-SubCell"/>
</dbReference>
<dbReference type="Pfam" id="PF23110">
    <property type="entry name" value="H1_KCTD8_12_16"/>
    <property type="match status" value="1"/>
</dbReference>
<feature type="domain" description="KCTD8/12/16 H1" evidence="8">
    <location>
        <begin position="110"/>
        <end position="231"/>
    </location>
</feature>
<keyword evidence="10" id="KW-1185">Reference proteome</keyword>
<dbReference type="Pfam" id="PF02214">
    <property type="entry name" value="BTB_2"/>
    <property type="match status" value="1"/>
</dbReference>
<dbReference type="STRING" id="102285.A0A0R3T946"/>
<dbReference type="InterPro" id="IPR057093">
    <property type="entry name" value="H1_KCTD8_12_16"/>
</dbReference>
<evidence type="ECO:0000256" key="5">
    <source>
        <dbReference type="ARBA" id="ARBA00023136"/>
    </source>
</evidence>
<sequence length="233" mass="26333">MSEDVVDLNIGGCFYSAQLSTLNSISGSRLADWFSKSPTEKLPQDKNGRIFIDRNGEIFSFILDYLRNSKSVVLPHTSVDLERLRIEAEFYKLPNLVSDIQEAKKSLSSTITLSYRGHVPNGRENLVDVRFRKITRILVSGKSSVCREVFGETLNESRAPDCGPEDNRYSSRYYLTHNTLEMAFDKLLESGFSLAGCCGETAVVSGTPRTKTLGDYDDSKSQFFHEFYFVRCK</sequence>
<organism evidence="11">
    <name type="scientific">Rodentolepis nana</name>
    <name type="common">Dwarf tapeworm</name>
    <name type="synonym">Hymenolepis nana</name>
    <dbReference type="NCBI Taxonomy" id="102285"/>
    <lineage>
        <taxon>Eukaryota</taxon>
        <taxon>Metazoa</taxon>
        <taxon>Spiralia</taxon>
        <taxon>Lophotrochozoa</taxon>
        <taxon>Platyhelminthes</taxon>
        <taxon>Cestoda</taxon>
        <taxon>Eucestoda</taxon>
        <taxon>Cyclophyllidea</taxon>
        <taxon>Hymenolepididae</taxon>
        <taxon>Rodentolepis</taxon>
    </lineage>
</organism>
<evidence type="ECO:0000256" key="1">
    <source>
        <dbReference type="ARBA" id="ARBA00004236"/>
    </source>
</evidence>
<dbReference type="InterPro" id="IPR011333">
    <property type="entry name" value="SKP1/BTB/POZ_sf"/>
</dbReference>
<evidence type="ECO:0000313" key="9">
    <source>
        <dbReference type="EMBL" id="VDN99442.1"/>
    </source>
</evidence>
<gene>
    <name evidence="9" type="ORF">HNAJ_LOCUS3583</name>
</gene>
<dbReference type="PANTHER" id="PTHR14499">
    <property type="entry name" value="POTASSIUM CHANNEL TETRAMERIZATION DOMAIN-CONTAINING"/>
    <property type="match status" value="1"/>
</dbReference>
<reference evidence="9 10" key="2">
    <citation type="submission" date="2018-11" db="EMBL/GenBank/DDBJ databases">
        <authorList>
            <consortium name="Pathogen Informatics"/>
        </authorList>
    </citation>
    <scope>NUCLEOTIDE SEQUENCE [LARGE SCALE GENOMIC DNA]</scope>
</reference>
<evidence type="ECO:0000256" key="6">
    <source>
        <dbReference type="ARBA" id="ARBA00023273"/>
    </source>
</evidence>
<proteinExistence type="predicted"/>
<dbReference type="CDD" id="cd22204">
    <property type="entry name" value="H1_KCTD12-like"/>
    <property type="match status" value="1"/>
</dbReference>
<feature type="domain" description="Potassium channel tetramerisation-type BTB" evidence="7">
    <location>
        <begin position="6"/>
        <end position="97"/>
    </location>
</feature>
<protein>
    <submittedName>
        <fullName evidence="11">BTB_2 domain-containing protein</fullName>
    </submittedName>
</protein>
<dbReference type="OrthoDB" id="2414723at2759"/>
<accession>A0A0R3T946</accession>
<dbReference type="PANTHER" id="PTHR14499:SF136">
    <property type="entry name" value="GH08630P"/>
    <property type="match status" value="1"/>
</dbReference>
<name>A0A0R3T946_RODNA</name>
<dbReference type="SUPFAM" id="SSF54695">
    <property type="entry name" value="POZ domain"/>
    <property type="match status" value="1"/>
</dbReference>
<dbReference type="Gene3D" id="3.30.710.10">
    <property type="entry name" value="Potassium Channel Kv1.1, Chain A"/>
    <property type="match status" value="1"/>
</dbReference>
<dbReference type="WBParaSite" id="HNAJ_0000358501-mRNA-1">
    <property type="protein sequence ID" value="HNAJ_0000358501-mRNA-1"/>
    <property type="gene ID" value="HNAJ_0000358501"/>
</dbReference>
<keyword evidence="3" id="KW-1003">Cell membrane</keyword>
<dbReference type="GO" id="GO:0043005">
    <property type="term" value="C:neuron projection"/>
    <property type="evidence" value="ECO:0007669"/>
    <property type="project" value="UniProtKB-SubCell"/>
</dbReference>
<evidence type="ECO:0000256" key="4">
    <source>
        <dbReference type="ARBA" id="ARBA00022553"/>
    </source>
</evidence>
<dbReference type="InterPro" id="IPR003131">
    <property type="entry name" value="T1-type_BTB"/>
</dbReference>